<dbReference type="SUPFAM" id="SSF51338">
    <property type="entry name" value="Composite domain of metallo-dependent hydrolases"/>
    <property type="match status" value="1"/>
</dbReference>
<protein>
    <recommendedName>
        <fullName evidence="1">Amidohydrolase 3 domain-containing protein</fullName>
    </recommendedName>
</protein>
<dbReference type="InterPro" id="IPR032466">
    <property type="entry name" value="Metal_Hydrolase"/>
</dbReference>
<dbReference type="InterPro" id="IPR011059">
    <property type="entry name" value="Metal-dep_hydrolase_composite"/>
</dbReference>
<dbReference type="PANTHER" id="PTHR11647:SF1">
    <property type="entry name" value="COLLAPSIN RESPONSE MEDIATOR PROTEIN"/>
    <property type="match status" value="1"/>
</dbReference>
<dbReference type="GO" id="GO:0016812">
    <property type="term" value="F:hydrolase activity, acting on carbon-nitrogen (but not peptide) bonds, in cyclic amides"/>
    <property type="evidence" value="ECO:0007669"/>
    <property type="project" value="TreeGrafter"/>
</dbReference>
<dbReference type="Pfam" id="PF07969">
    <property type="entry name" value="Amidohydro_3"/>
    <property type="match status" value="1"/>
</dbReference>
<sequence>MPQYDLIIRNGEVLDGTGDASTRLDIAIKDGIIAAVAESISSEAARVIDATGKIVTPGFVDVHTHYDGQATWDNHLKPSSSLGTTTIVMGNCGVGFAPCRPEDHDILVQLMEGVEEIPGTAMNEGLPWNWETFPEYLDALDQRQRDIDVAVLLPHGPLRVYVMGER</sequence>
<evidence type="ECO:0000313" key="2">
    <source>
        <dbReference type="EMBL" id="SVA61168.1"/>
    </source>
</evidence>
<name>A0A381X915_9ZZZZ</name>
<reference evidence="2" key="1">
    <citation type="submission" date="2018-05" db="EMBL/GenBank/DDBJ databases">
        <authorList>
            <person name="Lanie J.A."/>
            <person name="Ng W.-L."/>
            <person name="Kazmierczak K.M."/>
            <person name="Andrzejewski T.M."/>
            <person name="Davidsen T.M."/>
            <person name="Wayne K.J."/>
            <person name="Tettelin H."/>
            <person name="Glass J.I."/>
            <person name="Rusch D."/>
            <person name="Podicherti R."/>
            <person name="Tsui H.-C.T."/>
            <person name="Winkler M.E."/>
        </authorList>
    </citation>
    <scope>NUCLEOTIDE SEQUENCE</scope>
</reference>
<accession>A0A381X915</accession>
<dbReference type="InterPro" id="IPR050378">
    <property type="entry name" value="Metallo-dep_Hydrolases_sf"/>
</dbReference>
<proteinExistence type="predicted"/>
<dbReference type="GO" id="GO:0005829">
    <property type="term" value="C:cytosol"/>
    <property type="evidence" value="ECO:0007669"/>
    <property type="project" value="TreeGrafter"/>
</dbReference>
<evidence type="ECO:0000259" key="1">
    <source>
        <dbReference type="Pfam" id="PF07969"/>
    </source>
</evidence>
<dbReference type="EMBL" id="UINC01014323">
    <property type="protein sequence ID" value="SVA61168.1"/>
    <property type="molecule type" value="Genomic_DNA"/>
</dbReference>
<dbReference type="PANTHER" id="PTHR11647">
    <property type="entry name" value="HYDRANTOINASE/DIHYDROPYRIMIDINASE FAMILY MEMBER"/>
    <property type="match status" value="1"/>
</dbReference>
<dbReference type="SUPFAM" id="SSF51556">
    <property type="entry name" value="Metallo-dependent hydrolases"/>
    <property type="match status" value="1"/>
</dbReference>
<dbReference type="Gene3D" id="3.20.20.140">
    <property type="entry name" value="Metal-dependent hydrolases"/>
    <property type="match status" value="1"/>
</dbReference>
<feature type="non-terminal residue" evidence="2">
    <location>
        <position position="166"/>
    </location>
</feature>
<dbReference type="AlphaFoldDB" id="A0A381X915"/>
<gene>
    <name evidence="2" type="ORF">METZ01_LOCUS114022</name>
</gene>
<dbReference type="InterPro" id="IPR013108">
    <property type="entry name" value="Amidohydro_3"/>
</dbReference>
<feature type="domain" description="Amidohydrolase 3" evidence="1">
    <location>
        <begin position="46"/>
        <end position="166"/>
    </location>
</feature>
<organism evidence="2">
    <name type="scientific">marine metagenome</name>
    <dbReference type="NCBI Taxonomy" id="408172"/>
    <lineage>
        <taxon>unclassified sequences</taxon>
        <taxon>metagenomes</taxon>
        <taxon>ecological metagenomes</taxon>
    </lineage>
</organism>